<dbReference type="RefSeq" id="WP_216419426.1">
    <property type="nucleotide sequence ID" value="NZ_JAHLQK010000008.1"/>
</dbReference>
<evidence type="ECO:0000313" key="3">
    <source>
        <dbReference type="EMBL" id="MBU5678105.1"/>
    </source>
</evidence>
<protein>
    <submittedName>
        <fullName evidence="3">KOW domain-containing RNA-binding protein</fullName>
    </submittedName>
</protein>
<keyword evidence="1" id="KW-0689">Ribosomal protein</keyword>
<name>A0ABS6G9N6_9FIRM</name>
<proteinExistence type="predicted"/>
<dbReference type="Proteomes" id="UP000779508">
    <property type="component" value="Unassembled WGS sequence"/>
</dbReference>
<sequence length="94" mass="10763">MEQTDLDIGQIVKSKTGRDQGRVFVVFGKADNNHVLIVDGSLRRIDRPKKKKIKHLAKLNIVSKEIKDAILNNEKINNAFIRRELERLGVKSWG</sequence>
<dbReference type="InterPro" id="IPR041985">
    <property type="entry name" value="Ribosomal_eL14_KOW"/>
</dbReference>
<evidence type="ECO:0000256" key="1">
    <source>
        <dbReference type="ARBA" id="ARBA00022980"/>
    </source>
</evidence>
<comment type="caution">
    <text evidence="3">The sequence shown here is derived from an EMBL/GenBank/DDBJ whole genome shotgun (WGS) entry which is preliminary data.</text>
</comment>
<dbReference type="EMBL" id="JAHLQK010000008">
    <property type="protein sequence ID" value="MBU5678105.1"/>
    <property type="molecule type" value="Genomic_DNA"/>
</dbReference>
<keyword evidence="4" id="KW-1185">Reference proteome</keyword>
<accession>A0ABS6G9N6</accession>
<organism evidence="3 4">
    <name type="scientific">Alkaliphilus flagellatus</name>
    <dbReference type="NCBI Taxonomy" id="2841507"/>
    <lineage>
        <taxon>Bacteria</taxon>
        <taxon>Bacillati</taxon>
        <taxon>Bacillota</taxon>
        <taxon>Clostridia</taxon>
        <taxon>Peptostreptococcales</taxon>
        <taxon>Natronincolaceae</taxon>
        <taxon>Alkaliphilus</taxon>
    </lineage>
</organism>
<reference evidence="3 4" key="1">
    <citation type="submission" date="2021-06" db="EMBL/GenBank/DDBJ databases">
        <authorList>
            <person name="Sun Q."/>
            <person name="Li D."/>
        </authorList>
    </citation>
    <scope>NUCLEOTIDE SEQUENCE [LARGE SCALE GENOMIC DNA]</scope>
    <source>
        <strain evidence="3 4">MSJ-5</strain>
    </source>
</reference>
<gene>
    <name evidence="3" type="ORF">KQI88_16960</name>
</gene>
<evidence type="ECO:0000313" key="4">
    <source>
        <dbReference type="Proteomes" id="UP000779508"/>
    </source>
</evidence>
<dbReference type="CDD" id="cd06088">
    <property type="entry name" value="KOW_RPL14"/>
    <property type="match status" value="1"/>
</dbReference>
<keyword evidence="2" id="KW-0687">Ribonucleoprotein</keyword>
<evidence type="ECO:0000256" key="2">
    <source>
        <dbReference type="ARBA" id="ARBA00023274"/>
    </source>
</evidence>